<reference evidence="8 9" key="1">
    <citation type="submission" date="2019-07" db="EMBL/GenBank/DDBJ databases">
        <title>Genome sequencing of Parabacteroides distasonis iSURF_7.</title>
        <authorList>
            <person name="Degefu H.N."/>
            <person name="Ruoff K.L."/>
            <person name="Price C.E."/>
            <person name="Valls R.A."/>
            <person name="O'Toole G.A."/>
        </authorList>
    </citation>
    <scope>NUCLEOTIDE SEQUENCE [LARGE SCALE GENOMIC DNA]</scope>
    <source>
        <strain evidence="8 9">CFPLTA003_1B</strain>
    </source>
</reference>
<protein>
    <submittedName>
        <fullName evidence="8">Site-specific integrase</fullName>
    </submittedName>
</protein>
<accession>A0A5C6KDE0</accession>
<keyword evidence="3 5" id="KW-0238">DNA-binding</keyword>
<feature type="domain" description="Core-binding (CB)" evidence="7">
    <location>
        <begin position="14"/>
        <end position="97"/>
    </location>
</feature>
<dbReference type="PROSITE" id="PS51898">
    <property type="entry name" value="TYR_RECOMBINASE"/>
    <property type="match status" value="1"/>
</dbReference>
<organism evidence="8 9">
    <name type="scientific">Parabacteroides distasonis</name>
    <dbReference type="NCBI Taxonomy" id="823"/>
    <lineage>
        <taxon>Bacteria</taxon>
        <taxon>Pseudomonadati</taxon>
        <taxon>Bacteroidota</taxon>
        <taxon>Bacteroidia</taxon>
        <taxon>Bacteroidales</taxon>
        <taxon>Tannerellaceae</taxon>
        <taxon>Parabacteroides</taxon>
    </lineage>
</organism>
<dbReference type="InterPro" id="IPR010998">
    <property type="entry name" value="Integrase_recombinase_N"/>
</dbReference>
<dbReference type="GO" id="GO:0006310">
    <property type="term" value="P:DNA recombination"/>
    <property type="evidence" value="ECO:0007669"/>
    <property type="project" value="UniProtKB-KW"/>
</dbReference>
<comment type="similarity">
    <text evidence="1">Belongs to the 'phage' integrase family.</text>
</comment>
<proteinExistence type="inferred from homology"/>
<dbReference type="GO" id="GO:0003677">
    <property type="term" value="F:DNA binding"/>
    <property type="evidence" value="ECO:0007669"/>
    <property type="project" value="UniProtKB-UniRule"/>
</dbReference>
<dbReference type="InterPro" id="IPR011010">
    <property type="entry name" value="DNA_brk_join_enz"/>
</dbReference>
<dbReference type="CDD" id="cd01185">
    <property type="entry name" value="INTN1_C_like"/>
    <property type="match status" value="1"/>
</dbReference>
<dbReference type="Gene3D" id="1.10.443.10">
    <property type="entry name" value="Intergrase catalytic core"/>
    <property type="match status" value="1"/>
</dbReference>
<dbReference type="InterPro" id="IPR002104">
    <property type="entry name" value="Integrase_catalytic"/>
</dbReference>
<keyword evidence="2" id="KW-0229">DNA integration</keyword>
<dbReference type="Pfam" id="PF00589">
    <property type="entry name" value="Phage_integrase"/>
    <property type="match status" value="1"/>
</dbReference>
<keyword evidence="4" id="KW-0233">DNA recombination</keyword>
<dbReference type="GO" id="GO:0015074">
    <property type="term" value="P:DNA integration"/>
    <property type="evidence" value="ECO:0007669"/>
    <property type="project" value="UniProtKB-KW"/>
</dbReference>
<name>A0A5C6KDE0_PARDI</name>
<gene>
    <name evidence="8" type="ORF">FSA05_14060</name>
</gene>
<dbReference type="PANTHER" id="PTHR30349:SF64">
    <property type="entry name" value="PROPHAGE INTEGRASE INTD-RELATED"/>
    <property type="match status" value="1"/>
</dbReference>
<evidence type="ECO:0000256" key="3">
    <source>
        <dbReference type="ARBA" id="ARBA00023125"/>
    </source>
</evidence>
<dbReference type="Pfam" id="PF13102">
    <property type="entry name" value="Phage_int_SAM_5"/>
    <property type="match status" value="1"/>
</dbReference>
<dbReference type="InterPro" id="IPR013762">
    <property type="entry name" value="Integrase-like_cat_sf"/>
</dbReference>
<dbReference type="PANTHER" id="PTHR30349">
    <property type="entry name" value="PHAGE INTEGRASE-RELATED"/>
    <property type="match status" value="1"/>
</dbReference>
<evidence type="ECO:0000259" key="7">
    <source>
        <dbReference type="PROSITE" id="PS51900"/>
    </source>
</evidence>
<evidence type="ECO:0000256" key="1">
    <source>
        <dbReference type="ARBA" id="ARBA00008857"/>
    </source>
</evidence>
<dbReference type="Gene3D" id="1.10.150.130">
    <property type="match status" value="1"/>
</dbReference>
<evidence type="ECO:0000256" key="4">
    <source>
        <dbReference type="ARBA" id="ARBA00023172"/>
    </source>
</evidence>
<evidence type="ECO:0000256" key="2">
    <source>
        <dbReference type="ARBA" id="ARBA00022908"/>
    </source>
</evidence>
<dbReference type="RefSeq" id="WP_146375738.1">
    <property type="nucleotide sequence ID" value="NZ_VOHW01000009.1"/>
</dbReference>
<dbReference type="Proteomes" id="UP000315827">
    <property type="component" value="Unassembled WGS sequence"/>
</dbReference>
<comment type="caution">
    <text evidence="8">The sequence shown here is derived from an EMBL/GenBank/DDBJ whole genome shotgun (WGS) entry which is preliminary data.</text>
</comment>
<dbReference type="InterPro" id="IPR025269">
    <property type="entry name" value="SAM-like_dom"/>
</dbReference>
<dbReference type="InterPro" id="IPR050090">
    <property type="entry name" value="Tyrosine_recombinase_XerCD"/>
</dbReference>
<dbReference type="AlphaFoldDB" id="A0A5C6KDE0"/>
<evidence type="ECO:0000259" key="6">
    <source>
        <dbReference type="PROSITE" id="PS51898"/>
    </source>
</evidence>
<evidence type="ECO:0000313" key="9">
    <source>
        <dbReference type="Proteomes" id="UP000315827"/>
    </source>
</evidence>
<dbReference type="PROSITE" id="PS51900">
    <property type="entry name" value="CB"/>
    <property type="match status" value="1"/>
</dbReference>
<sequence length="317" mass="36486">MSKQTKLKRTEKGISFQAFATAEIQEKRRTGQDNTADLYRTTRNRVRRFMRGKELDLRRITSEWVFRFAASLRAEGLRPNSVRTYLSNLRAIYNQACRERLIARPALSPFEGQLPRRERGESRALDEKTLRKIAALRIEDSDRKHEPALDLARFSLLACGMPFVDLVRLTVDNIQGNEIVYRRKKTGALIHVGIMPAMRKLIVKYAVKESRYLFPLLPADRAVGHEEYKTLLRSYNQSLKEIGRSLPVPVRFTSYTMRHSWATNAYRKHVPLSVISQALGHASEQTTRHYLAALDQSELNRANERVTGEFGRLLATG</sequence>
<evidence type="ECO:0000256" key="5">
    <source>
        <dbReference type="PROSITE-ProRule" id="PRU01248"/>
    </source>
</evidence>
<evidence type="ECO:0000313" key="8">
    <source>
        <dbReference type="EMBL" id="TWV60394.1"/>
    </source>
</evidence>
<dbReference type="EMBL" id="VOHW01000009">
    <property type="protein sequence ID" value="TWV60394.1"/>
    <property type="molecule type" value="Genomic_DNA"/>
</dbReference>
<dbReference type="InterPro" id="IPR044068">
    <property type="entry name" value="CB"/>
</dbReference>
<feature type="domain" description="Tyr recombinase" evidence="6">
    <location>
        <begin position="120"/>
        <end position="304"/>
    </location>
</feature>
<dbReference type="SUPFAM" id="SSF56349">
    <property type="entry name" value="DNA breaking-rejoining enzymes"/>
    <property type="match status" value="1"/>
</dbReference>